<dbReference type="Gene3D" id="3.30.565.10">
    <property type="entry name" value="Histidine kinase-like ATPase, C-terminal domain"/>
    <property type="match status" value="1"/>
</dbReference>
<dbReference type="Proteomes" id="UP000634780">
    <property type="component" value="Unassembled WGS sequence"/>
</dbReference>
<gene>
    <name evidence="1" type="ORF">JGB26_35545</name>
</gene>
<dbReference type="SUPFAM" id="SSF55874">
    <property type="entry name" value="ATPase domain of HSP90 chaperone/DNA topoisomerase II/histidine kinase"/>
    <property type="match status" value="1"/>
</dbReference>
<reference evidence="1 2" key="1">
    <citation type="submission" date="2020-12" db="EMBL/GenBank/DDBJ databases">
        <title>Streptomyces typhae sp. nov., a novel endophytic actinomycete isolated from the root of cattail pollen (Typha angustifolia L.).</title>
        <authorList>
            <person name="Peng C."/>
            <person name="Liu C."/>
        </authorList>
    </citation>
    <scope>NUCLEOTIDE SEQUENCE [LARGE SCALE GENOMIC DNA]</scope>
    <source>
        <strain evidence="1 2">JCM 4753</strain>
    </source>
</reference>
<dbReference type="CDD" id="cd16936">
    <property type="entry name" value="HATPase_RsbW-like"/>
    <property type="match status" value="1"/>
</dbReference>
<sequence>MEMLAAGHGAEAKYATAPGALTPPRYLAGAEFTRRRTPVSLGAMPAEGDLRWVGEVRREGVSTLLAWGVRSAAELDVAHVVLSELLTNALLHGTGRSIDVRLALFTGSVRFAVRSGHLHGVRIHEPDPLALDENGRGLPLVDAFTTGLQVADDWLSCSLAISSAKENA</sequence>
<dbReference type="InterPro" id="IPR050267">
    <property type="entry name" value="Anti-sigma-factor_SerPK"/>
</dbReference>
<dbReference type="PANTHER" id="PTHR35526:SF3">
    <property type="entry name" value="ANTI-SIGMA-F FACTOR RSBW"/>
    <property type="match status" value="1"/>
</dbReference>
<comment type="caution">
    <text evidence="1">The sequence shown here is derived from an EMBL/GenBank/DDBJ whole genome shotgun (WGS) entry which is preliminary data.</text>
</comment>
<dbReference type="EMBL" id="JAEKOZ010000036">
    <property type="protein sequence ID" value="MBJ3812339.1"/>
    <property type="molecule type" value="Genomic_DNA"/>
</dbReference>
<name>A0ABS0XGJ5_9ACTN</name>
<accession>A0ABS0XGJ5</accession>
<dbReference type="RefSeq" id="WP_190120338.1">
    <property type="nucleotide sequence ID" value="NZ_BMVR01000023.1"/>
</dbReference>
<dbReference type="InterPro" id="IPR036890">
    <property type="entry name" value="HATPase_C_sf"/>
</dbReference>
<organism evidence="1 2">
    <name type="scientific">Streptomyces flavofungini</name>
    <dbReference type="NCBI Taxonomy" id="68200"/>
    <lineage>
        <taxon>Bacteria</taxon>
        <taxon>Bacillati</taxon>
        <taxon>Actinomycetota</taxon>
        <taxon>Actinomycetes</taxon>
        <taxon>Kitasatosporales</taxon>
        <taxon>Streptomycetaceae</taxon>
        <taxon>Streptomyces</taxon>
    </lineage>
</organism>
<dbReference type="PANTHER" id="PTHR35526">
    <property type="entry name" value="ANTI-SIGMA-F FACTOR RSBW-RELATED"/>
    <property type="match status" value="1"/>
</dbReference>
<dbReference type="GO" id="GO:0005524">
    <property type="term" value="F:ATP binding"/>
    <property type="evidence" value="ECO:0007669"/>
    <property type="project" value="UniProtKB-KW"/>
</dbReference>
<evidence type="ECO:0000313" key="2">
    <source>
        <dbReference type="Proteomes" id="UP000634780"/>
    </source>
</evidence>
<keyword evidence="1" id="KW-0547">Nucleotide-binding</keyword>
<evidence type="ECO:0000313" key="1">
    <source>
        <dbReference type="EMBL" id="MBJ3812339.1"/>
    </source>
</evidence>
<protein>
    <submittedName>
        <fullName evidence="1">ATP-binding protein</fullName>
    </submittedName>
</protein>
<keyword evidence="1" id="KW-0067">ATP-binding</keyword>
<proteinExistence type="predicted"/>
<keyword evidence="2" id="KW-1185">Reference proteome</keyword>